<reference evidence="2" key="1">
    <citation type="submission" date="2018-04" db="EMBL/GenBank/DDBJ databases">
        <title>WGS assembly of Panicum hallii.</title>
        <authorList>
            <person name="Lovell J."/>
            <person name="Jenkins J."/>
            <person name="Lowry D."/>
            <person name="Mamidi S."/>
            <person name="Sreedasyam A."/>
            <person name="Weng X."/>
            <person name="Barry K."/>
            <person name="Bonette J."/>
            <person name="Campitelli B."/>
            <person name="Daum C."/>
            <person name="Gordon S."/>
            <person name="Gould B."/>
            <person name="Lipzen A."/>
            <person name="Macqueen A."/>
            <person name="Palacio-Mejia J."/>
            <person name="Plott C."/>
            <person name="Shakirov E."/>
            <person name="Shu S."/>
            <person name="Yoshinaga Y."/>
            <person name="Zane M."/>
            <person name="Rokhsar D."/>
            <person name="Grimwood J."/>
            <person name="Schmutz J."/>
            <person name="Juenger T."/>
        </authorList>
    </citation>
    <scope>NUCLEOTIDE SEQUENCE [LARGE SCALE GENOMIC DNA]</scope>
    <source>
        <strain evidence="2">FIL2</strain>
    </source>
</reference>
<proteinExistence type="predicted"/>
<feature type="region of interest" description="Disordered" evidence="1">
    <location>
        <begin position="1"/>
        <end position="79"/>
    </location>
</feature>
<gene>
    <name evidence="2" type="ORF">PAHAL_9G036600</name>
</gene>
<dbReference type="Gramene" id="PVH31010">
    <property type="protein sequence ID" value="PVH31010"/>
    <property type="gene ID" value="PAHAL_9G036600"/>
</dbReference>
<evidence type="ECO:0000313" key="2">
    <source>
        <dbReference type="EMBL" id="PVH31010.1"/>
    </source>
</evidence>
<sequence>MTSIAAPFSPSLHIREPPRASSVFLPGGPPTRWSGRRRRLQGERGAVPPLPYLPLRRAPHPSASKLHGSSPASLDGQVAPPLACPPPMPWIREGRVPPLAPQVAVLSSPWALLHELEVGGSFFLTAGGLL</sequence>
<accession>A0A2T8I010</accession>
<dbReference type="Proteomes" id="UP000243499">
    <property type="component" value="Chromosome 9"/>
</dbReference>
<dbReference type="AlphaFoldDB" id="A0A2T8I010"/>
<organism evidence="2">
    <name type="scientific">Panicum hallii</name>
    <dbReference type="NCBI Taxonomy" id="206008"/>
    <lineage>
        <taxon>Eukaryota</taxon>
        <taxon>Viridiplantae</taxon>
        <taxon>Streptophyta</taxon>
        <taxon>Embryophyta</taxon>
        <taxon>Tracheophyta</taxon>
        <taxon>Spermatophyta</taxon>
        <taxon>Magnoliopsida</taxon>
        <taxon>Liliopsida</taxon>
        <taxon>Poales</taxon>
        <taxon>Poaceae</taxon>
        <taxon>PACMAD clade</taxon>
        <taxon>Panicoideae</taxon>
        <taxon>Panicodae</taxon>
        <taxon>Paniceae</taxon>
        <taxon>Panicinae</taxon>
        <taxon>Panicum</taxon>
        <taxon>Panicum sect. Panicum</taxon>
    </lineage>
</organism>
<name>A0A2T8I010_9POAL</name>
<evidence type="ECO:0000256" key="1">
    <source>
        <dbReference type="SAM" id="MobiDB-lite"/>
    </source>
</evidence>
<protein>
    <submittedName>
        <fullName evidence="2">Uncharacterized protein</fullName>
    </submittedName>
</protein>
<dbReference type="EMBL" id="CM008054">
    <property type="protein sequence ID" value="PVH31010.1"/>
    <property type="molecule type" value="Genomic_DNA"/>
</dbReference>